<dbReference type="PATRIC" id="fig|361041.3.peg.3156"/>
<comment type="similarity">
    <text evidence="1">Belongs to the glycosyl hydrolase 16 family.</text>
</comment>
<reference evidence="7 8" key="1">
    <citation type="submission" date="2015-03" db="EMBL/GenBank/DDBJ databases">
        <authorList>
            <person name="Hassan Y.I."/>
            <person name="Lepp D."/>
            <person name="Zhou T."/>
        </authorList>
    </citation>
    <scope>NUCLEOTIDE SEQUENCE [LARGE SCALE GENOMIC DNA]</scope>
    <source>
        <strain evidence="7 8">GH2-10</strain>
    </source>
</reference>
<dbReference type="PROSITE" id="PS51762">
    <property type="entry name" value="GH16_2"/>
    <property type="match status" value="1"/>
</dbReference>
<feature type="active site" description="Nucleophile" evidence="4">
    <location>
        <position position="139"/>
    </location>
</feature>
<dbReference type="InterPro" id="IPR050546">
    <property type="entry name" value="Glycosyl_Hydrlase_16"/>
</dbReference>
<evidence type="ECO:0000256" key="4">
    <source>
        <dbReference type="PIRSR" id="PIRSR608264-1"/>
    </source>
</evidence>
<comment type="caution">
    <text evidence="7">The sequence shown here is derived from an EMBL/GenBank/DDBJ whole genome shotgun (WGS) entry which is preliminary data.</text>
</comment>
<dbReference type="PANTHER" id="PTHR10963:SF55">
    <property type="entry name" value="GLYCOSIDE HYDROLASE FAMILY 16 PROTEIN"/>
    <property type="match status" value="1"/>
</dbReference>
<feature type="domain" description="GH16" evidence="6">
    <location>
        <begin position="9"/>
        <end position="259"/>
    </location>
</feature>
<dbReference type="Gene3D" id="2.60.120.200">
    <property type="match status" value="1"/>
</dbReference>
<dbReference type="Proteomes" id="UP000033514">
    <property type="component" value="Unassembled WGS sequence"/>
</dbReference>
<dbReference type="Pfam" id="PF00722">
    <property type="entry name" value="Glyco_hydro_16"/>
    <property type="match status" value="1"/>
</dbReference>
<accession>A0A0F5L051</accession>
<keyword evidence="5" id="KW-0732">Signal</keyword>
<name>A0A0F5L051_9HYPH</name>
<dbReference type="PANTHER" id="PTHR10963">
    <property type="entry name" value="GLYCOSYL HYDROLASE-RELATED"/>
    <property type="match status" value="1"/>
</dbReference>
<dbReference type="InterPro" id="IPR008264">
    <property type="entry name" value="Beta_glucanase"/>
</dbReference>
<feature type="signal peptide" evidence="5">
    <location>
        <begin position="1"/>
        <end position="35"/>
    </location>
</feature>
<evidence type="ECO:0000256" key="2">
    <source>
        <dbReference type="ARBA" id="ARBA00022801"/>
    </source>
</evidence>
<feature type="chain" id="PRO_5002491672" description="GH16 domain-containing protein" evidence="5">
    <location>
        <begin position="36"/>
        <end position="270"/>
    </location>
</feature>
<dbReference type="STRING" id="361041.VW35_18715"/>
<organism evidence="7 8">
    <name type="scientific">Devosia soli</name>
    <dbReference type="NCBI Taxonomy" id="361041"/>
    <lineage>
        <taxon>Bacteria</taxon>
        <taxon>Pseudomonadati</taxon>
        <taxon>Pseudomonadota</taxon>
        <taxon>Alphaproteobacteria</taxon>
        <taxon>Hyphomicrobiales</taxon>
        <taxon>Devosiaceae</taxon>
        <taxon>Devosia</taxon>
    </lineage>
</organism>
<feature type="active site" description="Proton donor" evidence="4">
    <location>
        <position position="143"/>
    </location>
</feature>
<evidence type="ECO:0000259" key="6">
    <source>
        <dbReference type="PROSITE" id="PS51762"/>
    </source>
</evidence>
<evidence type="ECO:0000256" key="5">
    <source>
        <dbReference type="SAM" id="SignalP"/>
    </source>
</evidence>
<evidence type="ECO:0000313" key="7">
    <source>
        <dbReference type="EMBL" id="KKB75806.1"/>
    </source>
</evidence>
<dbReference type="GO" id="GO:0004553">
    <property type="term" value="F:hydrolase activity, hydrolyzing O-glycosyl compounds"/>
    <property type="evidence" value="ECO:0007669"/>
    <property type="project" value="InterPro"/>
</dbReference>
<dbReference type="EMBL" id="LAJG01000048">
    <property type="protein sequence ID" value="KKB75806.1"/>
    <property type="molecule type" value="Genomic_DNA"/>
</dbReference>
<sequence>MSQSSRSAPPQEAIVQPCAKILAATLALLASPAFAQEAFLDDFDKLDQARWYVSDGWSNGAHQNCTWSSDQVKAQNGALQVGFAPVPKGNRQYRCGEIQTRKAYGFGTYEARLKTPSGSGLNAAFFTYIGPQQGKPHDEIDFEILTRDTSHVETTTFVNGVSGDGEIGSGQSHALPQPSDTDFTTFAFTWEPDRIRFYIDGELVRTMDDPKTIPSNAQRIFFSLWGSDTLTDWMGSFTPVTTPIAMQVDWVAFTPLGENCAFDASILCQQ</sequence>
<evidence type="ECO:0000256" key="3">
    <source>
        <dbReference type="ARBA" id="ARBA00023295"/>
    </source>
</evidence>
<keyword evidence="2" id="KW-0378">Hydrolase</keyword>
<dbReference type="GO" id="GO:0005975">
    <property type="term" value="P:carbohydrate metabolic process"/>
    <property type="evidence" value="ECO:0007669"/>
    <property type="project" value="InterPro"/>
</dbReference>
<dbReference type="PRINTS" id="PR00737">
    <property type="entry name" value="GLHYDRLASE16"/>
</dbReference>
<gene>
    <name evidence="7" type="ORF">VW35_18715</name>
</gene>
<dbReference type="InterPro" id="IPR000757">
    <property type="entry name" value="Beta-glucanase-like"/>
</dbReference>
<evidence type="ECO:0000313" key="8">
    <source>
        <dbReference type="Proteomes" id="UP000033514"/>
    </source>
</evidence>
<keyword evidence="3" id="KW-0326">Glycosidase</keyword>
<dbReference type="InterPro" id="IPR013320">
    <property type="entry name" value="ConA-like_dom_sf"/>
</dbReference>
<evidence type="ECO:0000256" key="1">
    <source>
        <dbReference type="ARBA" id="ARBA00006865"/>
    </source>
</evidence>
<dbReference type="SUPFAM" id="SSF49899">
    <property type="entry name" value="Concanavalin A-like lectins/glucanases"/>
    <property type="match status" value="1"/>
</dbReference>
<dbReference type="AlphaFoldDB" id="A0A0F5L051"/>
<keyword evidence="8" id="KW-1185">Reference proteome</keyword>
<protein>
    <recommendedName>
        <fullName evidence="6">GH16 domain-containing protein</fullName>
    </recommendedName>
</protein>
<proteinExistence type="inferred from homology"/>